<comment type="caution">
    <text evidence="6">The sequence shown here is derived from an EMBL/GenBank/DDBJ whole genome shotgun (WGS) entry which is preliminary data.</text>
</comment>
<keyword evidence="4" id="KW-0175">Coiled coil</keyword>
<dbReference type="InterPro" id="IPR000048">
    <property type="entry name" value="IQ_motif_EF-hand-BS"/>
</dbReference>
<keyword evidence="3" id="KW-0677">Repeat</keyword>
<protein>
    <submittedName>
        <fullName evidence="6">Unconventional myosin-IXb</fullName>
    </submittedName>
</protein>
<gene>
    <name evidence="6" type="primary">MYO9B</name>
    <name evidence="6" type="ORF">GWK47_035630</name>
</gene>
<dbReference type="InterPro" id="IPR046987">
    <property type="entry name" value="Myo9"/>
</dbReference>
<evidence type="ECO:0000256" key="5">
    <source>
        <dbReference type="SAM" id="MobiDB-lite"/>
    </source>
</evidence>
<dbReference type="SUPFAM" id="SSF52540">
    <property type="entry name" value="P-loop containing nucleoside triphosphate hydrolases"/>
    <property type="match status" value="2"/>
</dbReference>
<evidence type="ECO:0000313" key="7">
    <source>
        <dbReference type="Proteomes" id="UP000770661"/>
    </source>
</evidence>
<dbReference type="GO" id="GO:0035556">
    <property type="term" value="P:intracellular signal transduction"/>
    <property type="evidence" value="ECO:0007669"/>
    <property type="project" value="InterPro"/>
</dbReference>
<dbReference type="AlphaFoldDB" id="A0A8J4YF89"/>
<dbReference type="Pfam" id="PF00612">
    <property type="entry name" value="IQ"/>
    <property type="match status" value="4"/>
</dbReference>
<evidence type="ECO:0000256" key="3">
    <source>
        <dbReference type="ARBA" id="ARBA00022737"/>
    </source>
</evidence>
<dbReference type="FunFam" id="1.20.5.190:FF:000001">
    <property type="entry name" value="unconventional myosin-Va"/>
    <property type="match status" value="1"/>
</dbReference>
<keyword evidence="2" id="KW-0963">Cytoplasm</keyword>
<reference evidence="6" key="1">
    <citation type="submission" date="2020-07" db="EMBL/GenBank/DDBJ databases">
        <title>The High-quality genome of the commercially important snow crab, Chionoecetes opilio.</title>
        <authorList>
            <person name="Jeong J.-H."/>
            <person name="Ryu S."/>
        </authorList>
    </citation>
    <scope>NUCLEOTIDE SEQUENCE</scope>
    <source>
        <strain evidence="6">MADBK_172401_WGS</strain>
        <tissue evidence="6">Digestive gland</tissue>
    </source>
</reference>
<dbReference type="Proteomes" id="UP000770661">
    <property type="component" value="Unassembled WGS sequence"/>
</dbReference>
<dbReference type="EMBL" id="JACEEZ010003874">
    <property type="protein sequence ID" value="KAG0726923.1"/>
    <property type="molecule type" value="Genomic_DNA"/>
</dbReference>
<dbReference type="PROSITE" id="PS50096">
    <property type="entry name" value="IQ"/>
    <property type="match status" value="3"/>
</dbReference>
<dbReference type="InterPro" id="IPR027417">
    <property type="entry name" value="P-loop_NTPase"/>
</dbReference>
<evidence type="ECO:0000256" key="2">
    <source>
        <dbReference type="ARBA" id="ARBA00022490"/>
    </source>
</evidence>
<keyword evidence="7" id="KW-1185">Reference proteome</keyword>
<dbReference type="GO" id="GO:0005884">
    <property type="term" value="C:actin filament"/>
    <property type="evidence" value="ECO:0007669"/>
    <property type="project" value="TreeGrafter"/>
</dbReference>
<dbReference type="PANTHER" id="PTHR46184:SF5">
    <property type="entry name" value="UNCONVENTIONAL MYOSIN-IXA-LIKE"/>
    <property type="match status" value="1"/>
</dbReference>
<dbReference type="SMART" id="SM00015">
    <property type="entry name" value="IQ"/>
    <property type="match status" value="4"/>
</dbReference>
<organism evidence="6 7">
    <name type="scientific">Chionoecetes opilio</name>
    <name type="common">Atlantic snow crab</name>
    <name type="synonym">Cancer opilio</name>
    <dbReference type="NCBI Taxonomy" id="41210"/>
    <lineage>
        <taxon>Eukaryota</taxon>
        <taxon>Metazoa</taxon>
        <taxon>Ecdysozoa</taxon>
        <taxon>Arthropoda</taxon>
        <taxon>Crustacea</taxon>
        <taxon>Multicrustacea</taxon>
        <taxon>Malacostraca</taxon>
        <taxon>Eumalacostraca</taxon>
        <taxon>Eucarida</taxon>
        <taxon>Decapoda</taxon>
        <taxon>Pleocyemata</taxon>
        <taxon>Brachyura</taxon>
        <taxon>Eubrachyura</taxon>
        <taxon>Majoidea</taxon>
        <taxon>Majidae</taxon>
        <taxon>Chionoecetes</taxon>
    </lineage>
</organism>
<dbReference type="GO" id="GO:0005096">
    <property type="term" value="F:GTPase activator activity"/>
    <property type="evidence" value="ECO:0007669"/>
    <property type="project" value="InterPro"/>
</dbReference>
<evidence type="ECO:0000313" key="6">
    <source>
        <dbReference type="EMBL" id="KAG0726923.1"/>
    </source>
</evidence>
<evidence type="ECO:0000256" key="1">
    <source>
        <dbReference type="ARBA" id="ARBA00004496"/>
    </source>
</evidence>
<accession>A0A8J4YF89</accession>
<feature type="region of interest" description="Disordered" evidence="5">
    <location>
        <begin position="143"/>
        <end position="263"/>
    </location>
</feature>
<dbReference type="GO" id="GO:0051015">
    <property type="term" value="F:actin filament binding"/>
    <property type="evidence" value="ECO:0007669"/>
    <property type="project" value="TreeGrafter"/>
</dbReference>
<sequence>MKLVQSEYQMGNTKIFMRESQKQKLDTQLHQTILSRIIVIQRWYRTIHQRRHFLNLRAIVIKIQCQVRSWLAQQKLTKLRLRHNAATFIQKFWRGHRVRKWYQDLRQALIVFQACVRGNLSRERFQVMQEEWKQRKSTAAVKSLKEETSVAFTPTITTDTPEPSEPALPPPRRKTNIQNAQGHKLQRRQSEHTVSERRSSDSLQPLGQNLERRLSEASILQQRSSQESDKGGEEMHPASSSSSISTEGEKLTHKPKSFRHRPYSKIPLASQAEGTSGRQPSCITVGDASERDCFFSSALMSHRFMELSPMGILAETPN</sequence>
<dbReference type="GO" id="GO:0000146">
    <property type="term" value="F:microfilament motor activity"/>
    <property type="evidence" value="ECO:0007669"/>
    <property type="project" value="InterPro"/>
</dbReference>
<dbReference type="GO" id="GO:0005737">
    <property type="term" value="C:cytoplasm"/>
    <property type="evidence" value="ECO:0007669"/>
    <property type="project" value="UniProtKB-SubCell"/>
</dbReference>
<feature type="compositionally biased region" description="Basic residues" evidence="5">
    <location>
        <begin position="253"/>
        <end position="263"/>
    </location>
</feature>
<feature type="compositionally biased region" description="Basic and acidic residues" evidence="5">
    <location>
        <begin position="188"/>
        <end position="200"/>
    </location>
</feature>
<feature type="compositionally biased region" description="Polar residues" evidence="5">
    <location>
        <begin position="150"/>
        <end position="160"/>
    </location>
</feature>
<proteinExistence type="predicted"/>
<dbReference type="PANTHER" id="PTHR46184">
    <property type="entry name" value="UNCONVENTIONAL MYOSIN-IXB-LIKE PROTEIN"/>
    <property type="match status" value="1"/>
</dbReference>
<name>A0A8J4YF89_CHIOP</name>
<feature type="compositionally biased region" description="Basic and acidic residues" evidence="5">
    <location>
        <begin position="226"/>
        <end position="236"/>
    </location>
</feature>
<evidence type="ECO:0000256" key="4">
    <source>
        <dbReference type="ARBA" id="ARBA00023054"/>
    </source>
</evidence>
<dbReference type="CDD" id="cd23767">
    <property type="entry name" value="IQCD"/>
    <property type="match status" value="1"/>
</dbReference>
<dbReference type="Gene3D" id="1.20.5.190">
    <property type="match status" value="2"/>
</dbReference>
<comment type="subcellular location">
    <subcellularLocation>
        <location evidence="1">Cytoplasm</location>
    </subcellularLocation>
</comment>
<dbReference type="OrthoDB" id="312459at2759"/>